<dbReference type="AlphaFoldDB" id="A0A6A6ED17"/>
<gene>
    <name evidence="1" type="ORF">K469DRAFT_766138</name>
</gene>
<dbReference type="OrthoDB" id="3929397at2759"/>
<sequence>MQKLNLGFYTHEKPAQVHFPALRELKLDASGAHGDDGSMIEHLLKASPNLEISDFNYPRCDLDSYKIQNITWDSHFPGLTRFFVSGYDFNPKAFSSLLVRNSSVEILAMDVYAANRDTTPQAFPVTALLNLRAVCQPNQKNVIMLEDLLNLEAGRPIRNLALVAMGFGNYRTITKGKGTLKCVDIGAMVTRWRPKEPDSNDEREGNDEVRCGGLPEAVKRLLPCLSGLKELGVSLRRRIFRCHC</sequence>
<protein>
    <recommendedName>
        <fullName evidence="3">F-box domain-containing protein</fullName>
    </recommendedName>
</protein>
<name>A0A6A6ED17_9PEZI</name>
<dbReference type="EMBL" id="ML994622">
    <property type="protein sequence ID" value="KAF2188945.1"/>
    <property type="molecule type" value="Genomic_DNA"/>
</dbReference>
<proteinExistence type="predicted"/>
<evidence type="ECO:0008006" key="3">
    <source>
        <dbReference type="Google" id="ProtNLM"/>
    </source>
</evidence>
<evidence type="ECO:0000313" key="1">
    <source>
        <dbReference type="EMBL" id="KAF2188945.1"/>
    </source>
</evidence>
<accession>A0A6A6ED17</accession>
<organism evidence="1 2">
    <name type="scientific">Zopfia rhizophila CBS 207.26</name>
    <dbReference type="NCBI Taxonomy" id="1314779"/>
    <lineage>
        <taxon>Eukaryota</taxon>
        <taxon>Fungi</taxon>
        <taxon>Dikarya</taxon>
        <taxon>Ascomycota</taxon>
        <taxon>Pezizomycotina</taxon>
        <taxon>Dothideomycetes</taxon>
        <taxon>Dothideomycetes incertae sedis</taxon>
        <taxon>Zopfiaceae</taxon>
        <taxon>Zopfia</taxon>
    </lineage>
</organism>
<reference evidence="1" key="1">
    <citation type="journal article" date="2020" name="Stud. Mycol.">
        <title>101 Dothideomycetes genomes: a test case for predicting lifestyles and emergence of pathogens.</title>
        <authorList>
            <person name="Haridas S."/>
            <person name="Albert R."/>
            <person name="Binder M."/>
            <person name="Bloem J."/>
            <person name="Labutti K."/>
            <person name="Salamov A."/>
            <person name="Andreopoulos B."/>
            <person name="Baker S."/>
            <person name="Barry K."/>
            <person name="Bills G."/>
            <person name="Bluhm B."/>
            <person name="Cannon C."/>
            <person name="Castanera R."/>
            <person name="Culley D."/>
            <person name="Daum C."/>
            <person name="Ezra D."/>
            <person name="Gonzalez J."/>
            <person name="Henrissat B."/>
            <person name="Kuo A."/>
            <person name="Liang C."/>
            <person name="Lipzen A."/>
            <person name="Lutzoni F."/>
            <person name="Magnuson J."/>
            <person name="Mondo S."/>
            <person name="Nolan M."/>
            <person name="Ohm R."/>
            <person name="Pangilinan J."/>
            <person name="Park H.-J."/>
            <person name="Ramirez L."/>
            <person name="Alfaro M."/>
            <person name="Sun H."/>
            <person name="Tritt A."/>
            <person name="Yoshinaga Y."/>
            <person name="Zwiers L.-H."/>
            <person name="Turgeon B."/>
            <person name="Goodwin S."/>
            <person name="Spatafora J."/>
            <person name="Crous P."/>
            <person name="Grigoriev I."/>
        </authorList>
    </citation>
    <scope>NUCLEOTIDE SEQUENCE</scope>
    <source>
        <strain evidence="1">CBS 207.26</strain>
    </source>
</reference>
<dbReference type="Proteomes" id="UP000800200">
    <property type="component" value="Unassembled WGS sequence"/>
</dbReference>
<keyword evidence="2" id="KW-1185">Reference proteome</keyword>
<evidence type="ECO:0000313" key="2">
    <source>
        <dbReference type="Proteomes" id="UP000800200"/>
    </source>
</evidence>